<name>A0ABS7C2U8_9BACL</name>
<dbReference type="InterPro" id="IPR036390">
    <property type="entry name" value="WH_DNA-bd_sf"/>
</dbReference>
<keyword evidence="5" id="KW-1185">Reference proteome</keyword>
<dbReference type="InterPro" id="IPR023393">
    <property type="entry name" value="START-like_dom_sf"/>
</dbReference>
<evidence type="ECO:0000259" key="3">
    <source>
        <dbReference type="PROSITE" id="PS50987"/>
    </source>
</evidence>
<gene>
    <name evidence="4" type="ORF">K0U00_14475</name>
</gene>
<evidence type="ECO:0000256" key="1">
    <source>
        <dbReference type="ARBA" id="ARBA00006817"/>
    </source>
</evidence>
<accession>A0ABS7C2U8</accession>
<dbReference type="InterPro" id="IPR011991">
    <property type="entry name" value="ArsR-like_HTH"/>
</dbReference>
<dbReference type="NCBIfam" id="NF033788">
    <property type="entry name" value="HTH_metalloreg"/>
    <property type="match status" value="1"/>
</dbReference>
<evidence type="ECO:0000313" key="5">
    <source>
        <dbReference type="Proteomes" id="UP001519887"/>
    </source>
</evidence>
<proteinExistence type="inferred from homology"/>
<dbReference type="EMBL" id="JAHZIK010000324">
    <property type="protein sequence ID" value="MBW7455228.1"/>
    <property type="molecule type" value="Genomic_DNA"/>
</dbReference>
<evidence type="ECO:0000256" key="2">
    <source>
        <dbReference type="ARBA" id="ARBA00023125"/>
    </source>
</evidence>
<dbReference type="PANTHER" id="PTHR38600:SF1">
    <property type="entry name" value="TRANSCRIPTIONAL REGULATORY PROTEIN"/>
    <property type="match status" value="1"/>
</dbReference>
<dbReference type="Gene3D" id="3.30.530.20">
    <property type="match status" value="1"/>
</dbReference>
<dbReference type="Pfam" id="PF12840">
    <property type="entry name" value="HTH_20"/>
    <property type="match status" value="1"/>
</dbReference>
<dbReference type="SUPFAM" id="SSF46785">
    <property type="entry name" value="Winged helix' DNA-binding domain"/>
    <property type="match status" value="1"/>
</dbReference>
<keyword evidence="2" id="KW-0238">DNA-binding</keyword>
<dbReference type="InterPro" id="IPR013538">
    <property type="entry name" value="ASHA1/2-like_C"/>
</dbReference>
<protein>
    <submittedName>
        <fullName evidence="4">Metalloregulator ArsR/SmtB family transcription factor</fullName>
    </submittedName>
</protein>
<comment type="similarity">
    <text evidence="1">Belongs to the AHA1 family.</text>
</comment>
<dbReference type="SMART" id="SM00418">
    <property type="entry name" value="HTH_ARSR"/>
    <property type="match status" value="1"/>
</dbReference>
<dbReference type="Pfam" id="PF08327">
    <property type="entry name" value="AHSA1"/>
    <property type="match status" value="1"/>
</dbReference>
<dbReference type="Gene3D" id="1.10.10.10">
    <property type="entry name" value="Winged helix-like DNA-binding domain superfamily/Winged helix DNA-binding domain"/>
    <property type="match status" value="1"/>
</dbReference>
<feature type="domain" description="HTH arsR-type" evidence="3">
    <location>
        <begin position="1"/>
        <end position="89"/>
    </location>
</feature>
<dbReference type="CDD" id="cd00090">
    <property type="entry name" value="HTH_ARSR"/>
    <property type="match status" value="1"/>
</dbReference>
<sequence>MENDIFKALADPSRRTLLDLLQESDGRTLSELCTHLDMSRFGVMKHLNLLEEAGLIMTRKVSREKLHYLNPVPIRQIYERWVSKYAEPWALQLTAMKSELEREPVMEHKPRHINRIAIRSTPEKVWQALTDPSMTSKYWYNGFIRSEWGIDSPYEILSPEGQVQAKGTIIAFDPPRRLVMSWQLLALAETAEEIPSCLTWEIEPHDEMEGVTLVTVTHDEFELSPHTSRILEGGLPVVLSGMKTLLETGTSLSGG</sequence>
<dbReference type="SUPFAM" id="SSF55961">
    <property type="entry name" value="Bet v1-like"/>
    <property type="match status" value="1"/>
</dbReference>
<dbReference type="InterPro" id="IPR036388">
    <property type="entry name" value="WH-like_DNA-bd_sf"/>
</dbReference>
<comment type="caution">
    <text evidence="4">The sequence shown here is derived from an EMBL/GenBank/DDBJ whole genome shotgun (WGS) entry which is preliminary data.</text>
</comment>
<dbReference type="PROSITE" id="PS50987">
    <property type="entry name" value="HTH_ARSR_2"/>
    <property type="match status" value="1"/>
</dbReference>
<dbReference type="PRINTS" id="PR00778">
    <property type="entry name" value="HTHARSR"/>
</dbReference>
<organism evidence="4 5">
    <name type="scientific">Paenibacillus sepulcri</name>
    <dbReference type="NCBI Taxonomy" id="359917"/>
    <lineage>
        <taxon>Bacteria</taxon>
        <taxon>Bacillati</taxon>
        <taxon>Bacillota</taxon>
        <taxon>Bacilli</taxon>
        <taxon>Bacillales</taxon>
        <taxon>Paenibacillaceae</taxon>
        <taxon>Paenibacillus</taxon>
    </lineage>
</organism>
<dbReference type="Proteomes" id="UP001519887">
    <property type="component" value="Unassembled WGS sequence"/>
</dbReference>
<dbReference type="InterPro" id="IPR001845">
    <property type="entry name" value="HTH_ArsR_DNA-bd_dom"/>
</dbReference>
<dbReference type="PANTHER" id="PTHR38600">
    <property type="entry name" value="TRANSCRIPTIONAL REGULATORY PROTEIN"/>
    <property type="match status" value="1"/>
</dbReference>
<reference evidence="4 5" key="1">
    <citation type="submission" date="2021-07" db="EMBL/GenBank/DDBJ databases">
        <title>Paenibacillus radiodurans sp. nov., isolated from the southeastern edge of Tengger Desert.</title>
        <authorList>
            <person name="Zhang G."/>
        </authorList>
    </citation>
    <scope>NUCLEOTIDE SEQUENCE [LARGE SCALE GENOMIC DNA]</scope>
    <source>
        <strain evidence="4 5">CCM 7311</strain>
    </source>
</reference>
<evidence type="ECO:0000313" key="4">
    <source>
        <dbReference type="EMBL" id="MBW7455228.1"/>
    </source>
</evidence>